<proteinExistence type="inferred from homology"/>
<dbReference type="InterPro" id="IPR042415">
    <property type="entry name" value="CNPY"/>
</dbReference>
<dbReference type="GO" id="GO:0008543">
    <property type="term" value="P:fibroblast growth factor receptor signaling pathway"/>
    <property type="evidence" value="ECO:0007669"/>
    <property type="project" value="Ensembl"/>
</dbReference>
<dbReference type="GO" id="GO:0030917">
    <property type="term" value="P:midbrain-hindbrain boundary development"/>
    <property type="evidence" value="ECO:0007669"/>
    <property type="project" value="Ensembl"/>
</dbReference>
<accession>A0A8C7XJB4</accession>
<dbReference type="Ensembl" id="ENSOSIT00000014527.1">
    <property type="protein sequence ID" value="ENSOSIP00000013730.1"/>
    <property type="gene ID" value="ENSOSIG00000007872.1"/>
</dbReference>
<dbReference type="GO" id="GO:0007368">
    <property type="term" value="P:determination of left/right symmetry"/>
    <property type="evidence" value="ECO:0007669"/>
    <property type="project" value="Ensembl"/>
</dbReference>
<evidence type="ECO:0000256" key="1">
    <source>
        <dbReference type="ARBA" id="ARBA00007285"/>
    </source>
</evidence>
<dbReference type="GeneTree" id="ENSGT00940000161119"/>
<evidence type="ECO:0000313" key="3">
    <source>
        <dbReference type="Ensembl" id="ENSOSIP00000013730.1"/>
    </source>
</evidence>
<keyword evidence="4" id="KW-1185">Reference proteome</keyword>
<comment type="similarity">
    <text evidence="1">Belongs to the canopy family.</text>
</comment>
<dbReference type="PANTHER" id="PTHR13341:SF4">
    <property type="entry name" value="CANOPY FGF SIGNALING REGULATOR 1"/>
    <property type="match status" value="1"/>
</dbReference>
<dbReference type="Proteomes" id="UP000694383">
    <property type="component" value="Unplaced"/>
</dbReference>
<reference evidence="3" key="2">
    <citation type="submission" date="2025-09" db="UniProtKB">
        <authorList>
            <consortium name="Ensembl"/>
        </authorList>
    </citation>
    <scope>IDENTIFICATION</scope>
</reference>
<evidence type="ECO:0000313" key="4">
    <source>
        <dbReference type="Proteomes" id="UP000694383"/>
    </source>
</evidence>
<dbReference type="GO" id="GO:0005783">
    <property type="term" value="C:endoplasmic reticulum"/>
    <property type="evidence" value="ECO:0007669"/>
    <property type="project" value="Ensembl"/>
</dbReference>
<dbReference type="AlphaFoldDB" id="A0A8C7XJB4"/>
<evidence type="ECO:0000259" key="2">
    <source>
        <dbReference type="Pfam" id="PF11938"/>
    </source>
</evidence>
<feature type="domain" description="DUF3456" evidence="2">
    <location>
        <begin position="49"/>
        <end position="155"/>
    </location>
</feature>
<dbReference type="GO" id="GO:0070121">
    <property type="term" value="P:Kupffer's vesicle development"/>
    <property type="evidence" value="ECO:0007669"/>
    <property type="project" value="Ensembl"/>
</dbReference>
<dbReference type="InterPro" id="IPR021852">
    <property type="entry name" value="DUF3456"/>
</dbReference>
<dbReference type="Pfam" id="PF11938">
    <property type="entry name" value="DUF3456"/>
    <property type="match status" value="1"/>
</dbReference>
<reference evidence="3" key="1">
    <citation type="submission" date="2025-08" db="UniProtKB">
        <authorList>
            <consortium name="Ensembl"/>
        </authorList>
    </citation>
    <scope>IDENTIFICATION</scope>
</reference>
<dbReference type="PANTHER" id="PTHR13341">
    <property type="entry name" value="MIR-INTERACTING SAPOSIN-LIKE PROTEIN"/>
    <property type="match status" value="1"/>
</dbReference>
<name>A0A8C7XJB4_9TELE</name>
<sequence length="207" mass="23250">SNWTELRFTLRFLSLNTICPRSGTTGPKRIPKRSARPHVSSPVSLLCVQVPLARSETHLGELLEEVCKSMSDYALYLDPNTQQKQYRRFAPRSTGADGGFPDLKNFQFDGPEASTGLTFACETLVEELEDAIISTFSKKADGVEEQLCSTVCGKCPQQILWWPVLKILMMDKDGSRLQLLFFRQKINFPTVLVSDQGESGNRTNKEL</sequence>
<dbReference type="GO" id="GO:0040036">
    <property type="term" value="P:regulation of fibroblast growth factor receptor signaling pathway"/>
    <property type="evidence" value="ECO:0007669"/>
    <property type="project" value="Ensembl"/>
</dbReference>
<organism evidence="3 4">
    <name type="scientific">Oryzias sinensis</name>
    <name type="common">Chinese medaka</name>
    <dbReference type="NCBI Taxonomy" id="183150"/>
    <lineage>
        <taxon>Eukaryota</taxon>
        <taxon>Metazoa</taxon>
        <taxon>Chordata</taxon>
        <taxon>Craniata</taxon>
        <taxon>Vertebrata</taxon>
        <taxon>Euteleostomi</taxon>
        <taxon>Actinopterygii</taxon>
        <taxon>Neopterygii</taxon>
        <taxon>Teleostei</taxon>
        <taxon>Neoteleostei</taxon>
        <taxon>Acanthomorphata</taxon>
        <taxon>Ovalentaria</taxon>
        <taxon>Atherinomorphae</taxon>
        <taxon>Beloniformes</taxon>
        <taxon>Adrianichthyidae</taxon>
        <taxon>Oryziinae</taxon>
        <taxon>Oryzias</taxon>
    </lineage>
</organism>
<protein>
    <submittedName>
        <fullName evidence="3">Canopy FGF signaling regulator 1</fullName>
    </submittedName>
</protein>